<dbReference type="Pfam" id="PF00206">
    <property type="entry name" value="Lyase_1"/>
    <property type="match status" value="1"/>
</dbReference>
<accession>A0QT16</accession>
<dbReference type="InterPro" id="IPR000362">
    <property type="entry name" value="Fumarate_lyase_fam"/>
</dbReference>
<keyword evidence="5" id="KW-1185">Reference proteome</keyword>
<dbReference type="FunFam" id="1.10.275.10:FF:000001">
    <property type="entry name" value="Fumarate hydratase, mitochondrial"/>
    <property type="match status" value="1"/>
</dbReference>
<evidence type="ECO:0000256" key="1">
    <source>
        <dbReference type="ARBA" id="ARBA00023239"/>
    </source>
</evidence>
<feature type="domain" description="Fumarate lyase N-terminal" evidence="2">
    <location>
        <begin position="15"/>
        <end position="346"/>
    </location>
</feature>
<dbReference type="PANTHER" id="PTHR42696">
    <property type="entry name" value="ASPARTATE AMMONIA-LYASE"/>
    <property type="match status" value="1"/>
</dbReference>
<dbReference type="GO" id="GO:0006099">
    <property type="term" value="P:tricarboxylic acid cycle"/>
    <property type="evidence" value="ECO:0007669"/>
    <property type="project" value="InterPro"/>
</dbReference>
<dbReference type="AlphaFoldDB" id="A0QT16"/>
<feature type="domain" description="Fumarase C C-terminal" evidence="3">
    <location>
        <begin position="412"/>
        <end position="464"/>
    </location>
</feature>
<dbReference type="InterPro" id="IPR020557">
    <property type="entry name" value="Fumarate_lyase_CS"/>
</dbReference>
<dbReference type="GO" id="GO:0005829">
    <property type="term" value="C:cytosol"/>
    <property type="evidence" value="ECO:0007669"/>
    <property type="project" value="TreeGrafter"/>
</dbReference>
<dbReference type="EMBL" id="CP000480">
    <property type="protein sequence ID" value="ABK72818.1"/>
    <property type="molecule type" value="Genomic_DNA"/>
</dbReference>
<dbReference type="PRINTS" id="PR00145">
    <property type="entry name" value="ARGSUCLYASE"/>
</dbReference>
<evidence type="ECO:0000313" key="4">
    <source>
        <dbReference type="EMBL" id="ABK72818.1"/>
    </source>
</evidence>
<gene>
    <name evidence="4" type="primary">aspA</name>
    <name evidence="4" type="ordered locus">MSMEG_1677</name>
</gene>
<name>A0QT16_MYCS2</name>
<dbReference type="InterPro" id="IPR018951">
    <property type="entry name" value="Fumarase_C_C"/>
</dbReference>
<dbReference type="PANTHER" id="PTHR42696:SF2">
    <property type="entry name" value="ASPARTATE AMMONIA-LYASE"/>
    <property type="match status" value="1"/>
</dbReference>
<organism evidence="4 5">
    <name type="scientific">Mycolicibacterium smegmatis (strain ATCC 700084 / mc(2)155)</name>
    <name type="common">Mycobacterium smegmatis</name>
    <dbReference type="NCBI Taxonomy" id="246196"/>
    <lineage>
        <taxon>Bacteria</taxon>
        <taxon>Bacillati</taxon>
        <taxon>Actinomycetota</taxon>
        <taxon>Actinomycetes</taxon>
        <taxon>Mycobacteriales</taxon>
        <taxon>Mycobacteriaceae</taxon>
        <taxon>Mycolicibacterium</taxon>
    </lineage>
</organism>
<dbReference type="NCBIfam" id="NF008909">
    <property type="entry name" value="PRK12273.1"/>
    <property type="match status" value="1"/>
</dbReference>
<dbReference type="SUPFAM" id="SSF48557">
    <property type="entry name" value="L-aspartase-like"/>
    <property type="match status" value="1"/>
</dbReference>
<dbReference type="InterPro" id="IPR024083">
    <property type="entry name" value="Fumarase/histidase_N"/>
</dbReference>
<dbReference type="Proteomes" id="UP000000757">
    <property type="component" value="Chromosome"/>
</dbReference>
<dbReference type="GO" id="GO:0008797">
    <property type="term" value="F:aspartate ammonia-lyase activity"/>
    <property type="evidence" value="ECO:0007669"/>
    <property type="project" value="UniProtKB-EC"/>
</dbReference>
<dbReference type="eggNOG" id="COG1027">
    <property type="taxonomic scope" value="Bacteria"/>
</dbReference>
<dbReference type="Gene3D" id="1.10.40.30">
    <property type="entry name" value="Fumarase/aspartase (C-terminal domain)"/>
    <property type="match status" value="1"/>
</dbReference>
<dbReference type="PROSITE" id="PS00163">
    <property type="entry name" value="FUMARATE_LYASES"/>
    <property type="match status" value="1"/>
</dbReference>
<dbReference type="PATRIC" id="fig|246196.19.peg.1662"/>
<dbReference type="PaxDb" id="246196-MSMEI_1637"/>
<protein>
    <submittedName>
        <fullName evidence="4">Aspartate ammonia-lyase</fullName>
        <ecNumber evidence="4">4.3.1.1</ecNumber>
    </submittedName>
</protein>
<dbReference type="RefSeq" id="WP_011727818.1">
    <property type="nucleotide sequence ID" value="NC_008596.1"/>
</dbReference>
<dbReference type="InterPro" id="IPR051546">
    <property type="entry name" value="Aspartate_Ammonia-Lyase"/>
</dbReference>
<dbReference type="Gene3D" id="1.10.275.10">
    <property type="entry name" value="Fumarase/aspartase (N-terminal domain)"/>
    <property type="match status" value="1"/>
</dbReference>
<evidence type="ECO:0000313" key="5">
    <source>
        <dbReference type="Proteomes" id="UP000000757"/>
    </source>
</evidence>
<dbReference type="PRINTS" id="PR00149">
    <property type="entry name" value="FUMRATELYASE"/>
</dbReference>
<dbReference type="InterPro" id="IPR008948">
    <property type="entry name" value="L-Aspartase-like"/>
</dbReference>
<dbReference type="KEGG" id="msm:MSMEG_1677"/>
<evidence type="ECO:0000259" key="2">
    <source>
        <dbReference type="Pfam" id="PF00206"/>
    </source>
</evidence>
<dbReference type="EC" id="4.3.1.1" evidence="4"/>
<dbReference type="FunFam" id="1.20.200.10:FF:000001">
    <property type="entry name" value="Fumarate hydratase, mitochondrial"/>
    <property type="match status" value="1"/>
</dbReference>
<dbReference type="Pfam" id="PF10415">
    <property type="entry name" value="FumaraseC_C"/>
    <property type="match status" value="1"/>
</dbReference>
<evidence type="ECO:0000259" key="3">
    <source>
        <dbReference type="Pfam" id="PF10415"/>
    </source>
</evidence>
<dbReference type="OrthoDB" id="9802809at2"/>
<dbReference type="GeneID" id="93456510"/>
<dbReference type="Gene3D" id="1.20.200.10">
    <property type="entry name" value="Fumarase/aspartase (Central domain)"/>
    <property type="match status" value="1"/>
</dbReference>
<keyword evidence="1 4" id="KW-0456">Lyase</keyword>
<reference evidence="4 5" key="1">
    <citation type="submission" date="2006-10" db="EMBL/GenBank/DDBJ databases">
        <authorList>
            <person name="Fleischmann R.D."/>
            <person name="Dodson R.J."/>
            <person name="Haft D.H."/>
            <person name="Merkel J.S."/>
            <person name="Nelson W.C."/>
            <person name="Fraser C.M."/>
        </authorList>
    </citation>
    <scope>NUCLEOTIDE SEQUENCE [LARGE SCALE GENOMIC DNA]</scope>
    <source>
        <strain evidence="5">ATCC 700084 / mc(2)155</strain>
    </source>
</reference>
<dbReference type="GO" id="GO:0006531">
    <property type="term" value="P:aspartate metabolic process"/>
    <property type="evidence" value="ECO:0007669"/>
    <property type="project" value="TreeGrafter"/>
</dbReference>
<dbReference type="STRING" id="246196.MSMEG_1677"/>
<sequence>MTPVQSFRTEHDLLGDLEVPADVYYGVHTARALLNFPISGMPISRHPDLVVALASVKQAAAEANRQLGQLDSTIAGAIITACTEIRDGALREQFVVDQIQGGAGTSTNMNANEVIANRACELLGHQRGSYDVVHPLEHVNLGQSTNDVYPTALKIALGTATRTLEQALRRLADHCSTKSLEFADMLKLGRTQLQDAVPMTLGQEFGAFAVTILEDADRLGEVSALIAEINLGGTAIGTGLNTHPEYAALVCDHLRAVTGLPLTTAGNLVEATSDVGAFVQLSGVAKRSAVKLSKICNDLRLLSSGPRAGFGEINLPPVQAGSSIMPGKVNPVIPEVVNQVAFEVIGNDLTVTMAAEAGQLQLNAFEPIIARALLSSINHLAAAVNVLGERCIEGITANTDHMRDAVLRSASLATALNPVLGYEAATALVAEAIATGESIPEMVLRCALVDEAVLARVLSPENLCGLSGSERAR</sequence>
<proteinExistence type="predicted"/>
<dbReference type="CDD" id="cd01357">
    <property type="entry name" value="Aspartase"/>
    <property type="match status" value="1"/>
</dbReference>
<dbReference type="InterPro" id="IPR022761">
    <property type="entry name" value="Fumarate_lyase_N"/>
</dbReference>